<name>A0ACB7Y221_9ERIC</name>
<evidence type="ECO:0000313" key="1">
    <source>
        <dbReference type="EMBL" id="KAH7846970.1"/>
    </source>
</evidence>
<comment type="caution">
    <text evidence="1">The sequence shown here is derived from an EMBL/GenBank/DDBJ whole genome shotgun (WGS) entry which is preliminary data.</text>
</comment>
<reference evidence="1 2" key="1">
    <citation type="journal article" date="2021" name="Hortic Res">
        <title>High-quality reference genome and annotation aids understanding of berry development for evergreen blueberry (Vaccinium darrowii).</title>
        <authorList>
            <person name="Yu J."/>
            <person name="Hulse-Kemp A.M."/>
            <person name="Babiker E."/>
            <person name="Staton M."/>
        </authorList>
    </citation>
    <scope>NUCLEOTIDE SEQUENCE [LARGE SCALE GENOMIC DNA]</scope>
    <source>
        <strain evidence="2">cv. NJ 8807/NJ 8810</strain>
        <tissue evidence="1">Young leaf</tissue>
    </source>
</reference>
<gene>
    <name evidence="1" type="ORF">Vadar_020275</name>
</gene>
<keyword evidence="2" id="KW-1185">Reference proteome</keyword>
<protein>
    <submittedName>
        <fullName evidence="1">Uncharacterized protein</fullName>
    </submittedName>
</protein>
<dbReference type="Proteomes" id="UP000828048">
    <property type="component" value="Chromosome 5"/>
</dbReference>
<sequence length="927" mass="101423">MGRSTASCFKIITCGDPVDTTDDVEAPEAKGSSQRGWSFRKRSARHRVLSNTVITETSSSSNKESPQTVAANLETQPTPTVQEKTSVAMPCTEEIPQLPTSVNSKVCDTRVAKEDDKLPHVNPDESVIVVIQASIRGFLAQKEMVKLKNVVKLQAAVRGHLVRRYAVGTLRCVQAIIKMQALVRARRARLLSEGMLDDGHGKEKGNSETKPTVTYISVEKLLSNKFAHQLLESTPRTKRIHIKCDPSRSDSAWEWLERWMSVSSMEVEQLQKPEATVEEQDQDKETGLTAEDSELRDVKANATETMVISKSEESPITFNSSNFEFQALRPSSSSKSEILESTLTDNASVENSKESSFEMISNQSKQSESVLQEEFKPISSKPELEKEFATGSLKRVAPEQVETEGKKFAFGTRKATNPAFIAVQSKFEELSSSATSVRSTSSNNKDIAVESNSDSISSTREVGPEENSVSHNLRVKVGRSESGTELSISSTLDSPDGSENGAMDVEHEAEVSEVGTSNPNGSKHLDIEANRETTITGADLSSSDLVQPETLDDGAKSESTYSVTPGDSLQENLKSDPTTYDFDNGEPFKSSTAVDALQENQKSETNVQIGLELVPGHHTDKSSPEASPRSHMAGPDFQETPSSQVSGKGDKSRSGKRGHNRKRRSLAAGKQSPSNPNHDSGSRGSVEKLDKDHKSGKRRNSFGSGRAEDADQEPRESNCSNSIPSYMQATESARAKALAASSPKSSPDVHDKEIYIKKRHSLPGANGRQGSPRVQRSSSRSQQGAKGNGPPQERKWQSLNDTSSQNAATTPVLCKNSSPLPLSRFISARKPNQRRVLSSDRRRVPIEFRLTVNVELQSIASSHQLFELRSTASSHQLFELRSICSSSYGQHGEFQSAPPRIDGNREFQSAPANGRCLERNECLRRSV</sequence>
<proteinExistence type="predicted"/>
<dbReference type="EMBL" id="CM037155">
    <property type="protein sequence ID" value="KAH7846970.1"/>
    <property type="molecule type" value="Genomic_DNA"/>
</dbReference>
<accession>A0ACB7Y221</accession>
<evidence type="ECO:0000313" key="2">
    <source>
        <dbReference type="Proteomes" id="UP000828048"/>
    </source>
</evidence>
<organism evidence="1 2">
    <name type="scientific">Vaccinium darrowii</name>
    <dbReference type="NCBI Taxonomy" id="229202"/>
    <lineage>
        <taxon>Eukaryota</taxon>
        <taxon>Viridiplantae</taxon>
        <taxon>Streptophyta</taxon>
        <taxon>Embryophyta</taxon>
        <taxon>Tracheophyta</taxon>
        <taxon>Spermatophyta</taxon>
        <taxon>Magnoliopsida</taxon>
        <taxon>eudicotyledons</taxon>
        <taxon>Gunneridae</taxon>
        <taxon>Pentapetalae</taxon>
        <taxon>asterids</taxon>
        <taxon>Ericales</taxon>
        <taxon>Ericaceae</taxon>
        <taxon>Vaccinioideae</taxon>
        <taxon>Vaccinieae</taxon>
        <taxon>Vaccinium</taxon>
    </lineage>
</organism>